<keyword evidence="2" id="KW-1185">Reference proteome</keyword>
<accession>E9GFF7</accession>
<sequence>MECDGRSSRAEPLPTLWTVAKTSASQPVRLVLNNKDLETGAQISQQTTSTCSIVNDCRPYISLYTPYSRHDTRQNV</sequence>
<dbReference type="InParanoid" id="E9GFF7"/>
<dbReference type="KEGG" id="dpx:DAPPUDRAFT_241940"/>
<evidence type="ECO:0000313" key="1">
    <source>
        <dbReference type="EMBL" id="EFX81819.1"/>
    </source>
</evidence>
<dbReference type="AlphaFoldDB" id="E9GFF7"/>
<organism evidence="1 2">
    <name type="scientific">Daphnia pulex</name>
    <name type="common">Water flea</name>
    <dbReference type="NCBI Taxonomy" id="6669"/>
    <lineage>
        <taxon>Eukaryota</taxon>
        <taxon>Metazoa</taxon>
        <taxon>Ecdysozoa</taxon>
        <taxon>Arthropoda</taxon>
        <taxon>Crustacea</taxon>
        <taxon>Branchiopoda</taxon>
        <taxon>Diplostraca</taxon>
        <taxon>Cladocera</taxon>
        <taxon>Anomopoda</taxon>
        <taxon>Daphniidae</taxon>
        <taxon>Daphnia</taxon>
    </lineage>
</organism>
<gene>
    <name evidence="1" type="ORF">DAPPUDRAFT_241940</name>
</gene>
<proteinExistence type="predicted"/>
<name>E9GFF7_DAPPU</name>
<dbReference type="Proteomes" id="UP000000305">
    <property type="component" value="Unassembled WGS sequence"/>
</dbReference>
<protein>
    <submittedName>
        <fullName evidence="1">Uncharacterized protein</fullName>
    </submittedName>
</protein>
<evidence type="ECO:0000313" key="2">
    <source>
        <dbReference type="Proteomes" id="UP000000305"/>
    </source>
</evidence>
<dbReference type="HOGENOM" id="CLU_2656966_0_0_1"/>
<reference evidence="1 2" key="1">
    <citation type="journal article" date="2011" name="Science">
        <title>The ecoresponsive genome of Daphnia pulex.</title>
        <authorList>
            <person name="Colbourne J.K."/>
            <person name="Pfrender M.E."/>
            <person name="Gilbert D."/>
            <person name="Thomas W.K."/>
            <person name="Tucker A."/>
            <person name="Oakley T.H."/>
            <person name="Tokishita S."/>
            <person name="Aerts A."/>
            <person name="Arnold G.J."/>
            <person name="Basu M.K."/>
            <person name="Bauer D.J."/>
            <person name="Caceres C.E."/>
            <person name="Carmel L."/>
            <person name="Casola C."/>
            <person name="Choi J.H."/>
            <person name="Detter J.C."/>
            <person name="Dong Q."/>
            <person name="Dusheyko S."/>
            <person name="Eads B.D."/>
            <person name="Frohlich T."/>
            <person name="Geiler-Samerotte K.A."/>
            <person name="Gerlach D."/>
            <person name="Hatcher P."/>
            <person name="Jogdeo S."/>
            <person name="Krijgsveld J."/>
            <person name="Kriventseva E.V."/>
            <person name="Kultz D."/>
            <person name="Laforsch C."/>
            <person name="Lindquist E."/>
            <person name="Lopez J."/>
            <person name="Manak J.R."/>
            <person name="Muller J."/>
            <person name="Pangilinan J."/>
            <person name="Patwardhan R.P."/>
            <person name="Pitluck S."/>
            <person name="Pritham E.J."/>
            <person name="Rechtsteiner A."/>
            <person name="Rho M."/>
            <person name="Rogozin I.B."/>
            <person name="Sakarya O."/>
            <person name="Salamov A."/>
            <person name="Schaack S."/>
            <person name="Shapiro H."/>
            <person name="Shiga Y."/>
            <person name="Skalitzky C."/>
            <person name="Smith Z."/>
            <person name="Souvorov A."/>
            <person name="Sung W."/>
            <person name="Tang Z."/>
            <person name="Tsuchiya D."/>
            <person name="Tu H."/>
            <person name="Vos H."/>
            <person name="Wang M."/>
            <person name="Wolf Y.I."/>
            <person name="Yamagata H."/>
            <person name="Yamada T."/>
            <person name="Ye Y."/>
            <person name="Shaw J.R."/>
            <person name="Andrews J."/>
            <person name="Crease T.J."/>
            <person name="Tang H."/>
            <person name="Lucas S.M."/>
            <person name="Robertson H.M."/>
            <person name="Bork P."/>
            <person name="Koonin E.V."/>
            <person name="Zdobnov E.M."/>
            <person name="Grigoriev I.V."/>
            <person name="Lynch M."/>
            <person name="Boore J.L."/>
        </authorList>
    </citation>
    <scope>NUCLEOTIDE SEQUENCE [LARGE SCALE GENOMIC DNA]</scope>
</reference>
<dbReference type="EMBL" id="GL732542">
    <property type="protein sequence ID" value="EFX81819.1"/>
    <property type="molecule type" value="Genomic_DNA"/>
</dbReference>